<feature type="transmembrane region" description="Helical" evidence="1">
    <location>
        <begin position="255"/>
        <end position="277"/>
    </location>
</feature>
<dbReference type="AlphaFoldDB" id="A0AAD6C397"/>
<keyword evidence="1" id="KW-0472">Membrane</keyword>
<gene>
    <name evidence="2" type="ORF">N7458_008638</name>
</gene>
<sequence length="335" mass="36653">MSSYTQYSGPSSGFDLPTSYTFERLDAAVFGTIVDVTCANATESYSVTTTKYGDQANPDVVLYHFAKNNVINTTVLQDRGYAYPLSIGSVVTEQNAEPLHTFLFPGDDVDPPFVLECTYGGNEILTSISLLDRASPLRVNGIVNQGSPLNVTMEWILSNMTDQYINSYSHSGPGGSLADGWVASSYYNYNFGDSSTFTTQTMSTILSELGEAYFSLLRQNFEYANQIRTAGEMAQSGSFVKMVVSVLRVGGSSSAWLIIYALMFIAAVPGAVMAAVYRHVLPWSPQDAVEILQKSLPRAGVEELSSLQYRNRFELVHRNGARQPQVQQTGFTGRG</sequence>
<keyword evidence="3" id="KW-1185">Reference proteome</keyword>
<proteinExistence type="predicted"/>
<reference evidence="2" key="2">
    <citation type="journal article" date="2023" name="IMA Fungus">
        <title>Comparative genomic study of the Penicillium genus elucidates a diverse pangenome and 15 lateral gene transfer events.</title>
        <authorList>
            <person name="Petersen C."/>
            <person name="Sorensen T."/>
            <person name="Nielsen M.R."/>
            <person name="Sondergaard T.E."/>
            <person name="Sorensen J.L."/>
            <person name="Fitzpatrick D.A."/>
            <person name="Frisvad J.C."/>
            <person name="Nielsen K.L."/>
        </authorList>
    </citation>
    <scope>NUCLEOTIDE SEQUENCE</scope>
    <source>
        <strain evidence="2">IBT 16125</strain>
    </source>
</reference>
<evidence type="ECO:0000313" key="2">
    <source>
        <dbReference type="EMBL" id="KAJ5444766.1"/>
    </source>
</evidence>
<dbReference type="Proteomes" id="UP001213681">
    <property type="component" value="Unassembled WGS sequence"/>
</dbReference>
<organism evidence="2 3">
    <name type="scientific">Penicillium daleae</name>
    <dbReference type="NCBI Taxonomy" id="63821"/>
    <lineage>
        <taxon>Eukaryota</taxon>
        <taxon>Fungi</taxon>
        <taxon>Dikarya</taxon>
        <taxon>Ascomycota</taxon>
        <taxon>Pezizomycotina</taxon>
        <taxon>Eurotiomycetes</taxon>
        <taxon>Eurotiomycetidae</taxon>
        <taxon>Eurotiales</taxon>
        <taxon>Aspergillaceae</taxon>
        <taxon>Penicillium</taxon>
    </lineage>
</organism>
<dbReference type="GeneID" id="81602263"/>
<accession>A0AAD6C397</accession>
<evidence type="ECO:0000256" key="1">
    <source>
        <dbReference type="SAM" id="Phobius"/>
    </source>
</evidence>
<dbReference type="EMBL" id="JAPVEA010000007">
    <property type="protein sequence ID" value="KAJ5444766.1"/>
    <property type="molecule type" value="Genomic_DNA"/>
</dbReference>
<keyword evidence="1" id="KW-0812">Transmembrane</keyword>
<evidence type="ECO:0000313" key="3">
    <source>
        <dbReference type="Proteomes" id="UP001213681"/>
    </source>
</evidence>
<comment type="caution">
    <text evidence="2">The sequence shown here is derived from an EMBL/GenBank/DDBJ whole genome shotgun (WGS) entry which is preliminary data.</text>
</comment>
<dbReference type="RefSeq" id="XP_056764846.1">
    <property type="nucleotide sequence ID" value="XM_056912020.1"/>
</dbReference>
<keyword evidence="1" id="KW-1133">Transmembrane helix</keyword>
<reference evidence="2" key="1">
    <citation type="submission" date="2022-12" db="EMBL/GenBank/DDBJ databases">
        <authorList>
            <person name="Petersen C."/>
        </authorList>
    </citation>
    <scope>NUCLEOTIDE SEQUENCE</scope>
    <source>
        <strain evidence="2">IBT 16125</strain>
    </source>
</reference>
<name>A0AAD6C397_9EURO</name>
<protein>
    <submittedName>
        <fullName evidence="2">Uncharacterized protein</fullName>
    </submittedName>
</protein>